<name>A0A172WGV6_9EURY</name>
<dbReference type="KEGG" id="tpie:A7C91_05525"/>
<protein>
    <recommendedName>
        <fullName evidence="4">Class III signal peptide-containing protein</fullName>
    </recommendedName>
</protein>
<dbReference type="OrthoDB" id="85852at2157"/>
<keyword evidence="1" id="KW-0812">Transmembrane</keyword>
<feature type="transmembrane region" description="Helical" evidence="1">
    <location>
        <begin position="12"/>
        <end position="29"/>
    </location>
</feature>
<organism evidence="2 3">
    <name type="scientific">Thermococcus piezophilus</name>
    <dbReference type="NCBI Taxonomy" id="1712654"/>
    <lineage>
        <taxon>Archaea</taxon>
        <taxon>Methanobacteriati</taxon>
        <taxon>Methanobacteriota</taxon>
        <taxon>Thermococci</taxon>
        <taxon>Thermococcales</taxon>
        <taxon>Thermococcaceae</taxon>
        <taxon>Thermococcus</taxon>
    </lineage>
</organism>
<keyword evidence="1" id="KW-0472">Membrane</keyword>
<evidence type="ECO:0000256" key="1">
    <source>
        <dbReference type="SAM" id="Phobius"/>
    </source>
</evidence>
<evidence type="ECO:0008006" key="4">
    <source>
        <dbReference type="Google" id="ProtNLM"/>
    </source>
</evidence>
<accession>A0A172WGV6</accession>
<dbReference type="RefSeq" id="WP_068665648.1">
    <property type="nucleotide sequence ID" value="NZ_CP015520.1"/>
</dbReference>
<gene>
    <name evidence="2" type="ORF">A7C91_05525</name>
</gene>
<dbReference type="Pfam" id="PF04021">
    <property type="entry name" value="Class_IIIsignal"/>
    <property type="match status" value="1"/>
</dbReference>
<dbReference type="STRING" id="1712654.A7C91_05525"/>
<keyword evidence="1" id="KW-1133">Transmembrane helix</keyword>
<evidence type="ECO:0000313" key="3">
    <source>
        <dbReference type="Proteomes" id="UP000076969"/>
    </source>
</evidence>
<evidence type="ECO:0000313" key="2">
    <source>
        <dbReference type="EMBL" id="ANF22692.1"/>
    </source>
</evidence>
<dbReference type="EMBL" id="CP015520">
    <property type="protein sequence ID" value="ANF22692.1"/>
    <property type="molecule type" value="Genomic_DNA"/>
</dbReference>
<dbReference type="Proteomes" id="UP000076969">
    <property type="component" value="Chromosome"/>
</dbReference>
<keyword evidence="3" id="KW-1185">Reference proteome</keyword>
<dbReference type="AlphaFoldDB" id="A0A172WGV6"/>
<proteinExistence type="predicted"/>
<sequence>MMKKAKRGQISLEFMLIFGIMLILLLYSVNNITFREGSTSIETLRIQVSLEEKNLANAISNTISQVYAQGPGAKSTTYVKLTYLRDAGMLEKALNLGSPNIFITYGNYSNDGNGTYVTVTGTGFTPVLTGGNKNVFWSRSMYQAVPYGNPSVWSPSGSITVGTITLYGLEIDPTSLPPTLKIVVEWNPDQPESWTFDSAKGELRININPGG</sequence>
<dbReference type="GeneID" id="28495633"/>
<dbReference type="InterPro" id="IPR007166">
    <property type="entry name" value="Class3_signal_pept_motif"/>
</dbReference>
<reference evidence="3" key="1">
    <citation type="journal article" date="2016" name="Syst. Appl. Microbiol.">
        <title>Thermococcus piezophilus sp. nov., a novel hyperthermophilic and piezophilic archaeon with a broad pressure range for growth, isolated from a deepest hydrothermal vent at the Mid-Cayman Rise.</title>
        <authorList>
            <person name="Dalmasso C."/>
            <person name="Oger P."/>
            <person name="Selva G."/>
            <person name="Courtine D."/>
            <person name="L'Haridon S."/>
            <person name="Garlaschelli A."/>
            <person name="Roussel E."/>
            <person name="Miyazaki J."/>
            <person name="Reveillaud J."/>
            <person name="Jebbar M."/>
            <person name="Takai K."/>
            <person name="Maignien L."/>
            <person name="Alain K."/>
        </authorList>
    </citation>
    <scope>NUCLEOTIDE SEQUENCE [LARGE SCALE GENOMIC DNA]</scope>
    <source>
        <strain evidence="3">CDGS</strain>
    </source>
</reference>